<dbReference type="STRING" id="1423726.FC07_GL000558"/>
<name>A0A0R1GKP4_9LACO</name>
<dbReference type="PANTHER" id="PTHR46523">
    <property type="entry name" value="DCTP PYROPHOSPHATASE 1"/>
    <property type="match status" value="1"/>
</dbReference>
<evidence type="ECO:0000313" key="2">
    <source>
        <dbReference type="Proteomes" id="UP000051461"/>
    </source>
</evidence>
<evidence type="ECO:0008006" key="3">
    <source>
        <dbReference type="Google" id="ProtNLM"/>
    </source>
</evidence>
<protein>
    <recommendedName>
        <fullName evidence="3">Nucleotide pyrophosphohydrolase</fullName>
    </recommendedName>
</protein>
<dbReference type="SUPFAM" id="SSF101386">
    <property type="entry name" value="all-alpha NTP pyrophosphatases"/>
    <property type="match status" value="1"/>
</dbReference>
<dbReference type="OrthoDB" id="9791898at2"/>
<dbReference type="PANTHER" id="PTHR46523:SF1">
    <property type="entry name" value="DCTP PYROPHOSPHATASE 1"/>
    <property type="match status" value="1"/>
</dbReference>
<accession>A0A0R1GKP4</accession>
<comment type="caution">
    <text evidence="1">The sequence shown here is derived from an EMBL/GenBank/DDBJ whole genome shotgun (WGS) entry which is preliminary data.</text>
</comment>
<reference evidence="1 2" key="1">
    <citation type="journal article" date="2015" name="Genome Announc.">
        <title>Expanding the biotechnology potential of lactobacilli through comparative genomics of 213 strains and associated genera.</title>
        <authorList>
            <person name="Sun Z."/>
            <person name="Harris H.M."/>
            <person name="McCann A."/>
            <person name="Guo C."/>
            <person name="Argimon S."/>
            <person name="Zhang W."/>
            <person name="Yang X."/>
            <person name="Jeffery I.B."/>
            <person name="Cooney J.C."/>
            <person name="Kagawa T.F."/>
            <person name="Liu W."/>
            <person name="Song Y."/>
            <person name="Salvetti E."/>
            <person name="Wrobel A."/>
            <person name="Rasinkangas P."/>
            <person name="Parkhill J."/>
            <person name="Rea M.C."/>
            <person name="O'Sullivan O."/>
            <person name="Ritari J."/>
            <person name="Douillard F.P."/>
            <person name="Paul Ross R."/>
            <person name="Yang R."/>
            <person name="Briner A.E."/>
            <person name="Felis G.E."/>
            <person name="de Vos W.M."/>
            <person name="Barrangou R."/>
            <person name="Klaenhammer T.R."/>
            <person name="Caufield P.W."/>
            <person name="Cui Y."/>
            <person name="Zhang H."/>
            <person name="O'Toole P.W."/>
        </authorList>
    </citation>
    <scope>NUCLEOTIDE SEQUENCE [LARGE SCALE GENOMIC DNA]</scope>
    <source>
        <strain evidence="1 2">DSM 20003</strain>
    </source>
</reference>
<dbReference type="PIRSF" id="PIRSF029826">
    <property type="entry name" value="UCP029826_pph"/>
    <property type="match status" value="1"/>
</dbReference>
<dbReference type="PATRIC" id="fig|1423726.3.peg.573"/>
<dbReference type="InterPro" id="IPR025984">
    <property type="entry name" value="DCTPP"/>
</dbReference>
<dbReference type="Proteomes" id="UP000051461">
    <property type="component" value="Unassembled WGS sequence"/>
</dbReference>
<dbReference type="AlphaFoldDB" id="A0A0R1GKP4"/>
<organism evidence="1 2">
    <name type="scientific">Loigolactobacillus bifermentans DSM 20003</name>
    <dbReference type="NCBI Taxonomy" id="1423726"/>
    <lineage>
        <taxon>Bacteria</taxon>
        <taxon>Bacillati</taxon>
        <taxon>Bacillota</taxon>
        <taxon>Bacilli</taxon>
        <taxon>Lactobacillales</taxon>
        <taxon>Lactobacillaceae</taxon>
        <taxon>Loigolactobacillus</taxon>
    </lineage>
</organism>
<gene>
    <name evidence="1" type="ORF">FC07_GL000558</name>
</gene>
<keyword evidence="2" id="KW-1185">Reference proteome</keyword>
<dbReference type="Gene3D" id="1.10.287.1080">
    <property type="entry name" value="MazG-like"/>
    <property type="match status" value="1"/>
</dbReference>
<sequence length="109" mass="12953">MSTETEKVIADLIAFRDQRQWQDFHTLTNLSRALGLEASEVEKIFLWKENDQALTQQDKTELKFELADVLTYAYYMCEKLKVDPNEIVEAKLAQNKKRHWQFEQKRGTK</sequence>
<dbReference type="GO" id="GO:0047429">
    <property type="term" value="F:nucleoside triphosphate diphosphatase activity"/>
    <property type="evidence" value="ECO:0007669"/>
    <property type="project" value="InterPro"/>
</dbReference>
<dbReference type="RefSeq" id="WP_057904986.1">
    <property type="nucleotide sequence ID" value="NZ_AZDA01000091.1"/>
</dbReference>
<dbReference type="Pfam" id="PF12643">
    <property type="entry name" value="MazG-like"/>
    <property type="match status" value="1"/>
</dbReference>
<dbReference type="GO" id="GO:0009143">
    <property type="term" value="P:nucleoside triphosphate catabolic process"/>
    <property type="evidence" value="ECO:0007669"/>
    <property type="project" value="InterPro"/>
</dbReference>
<dbReference type="EMBL" id="AZDA01000091">
    <property type="protein sequence ID" value="KRK34544.1"/>
    <property type="molecule type" value="Genomic_DNA"/>
</dbReference>
<proteinExistence type="predicted"/>
<dbReference type="CDD" id="cd11537">
    <property type="entry name" value="NTP-PPase_RS21-C6_like"/>
    <property type="match status" value="1"/>
</dbReference>
<dbReference type="InterPro" id="IPR052555">
    <property type="entry name" value="dCTP_Pyrophosphatase"/>
</dbReference>
<evidence type="ECO:0000313" key="1">
    <source>
        <dbReference type="EMBL" id="KRK34544.1"/>
    </source>
</evidence>